<gene>
    <name evidence="4" type="ORF">C5167_022968</name>
</gene>
<organism evidence="4 5">
    <name type="scientific">Papaver somniferum</name>
    <name type="common">Opium poppy</name>
    <dbReference type="NCBI Taxonomy" id="3469"/>
    <lineage>
        <taxon>Eukaryota</taxon>
        <taxon>Viridiplantae</taxon>
        <taxon>Streptophyta</taxon>
        <taxon>Embryophyta</taxon>
        <taxon>Tracheophyta</taxon>
        <taxon>Spermatophyta</taxon>
        <taxon>Magnoliopsida</taxon>
        <taxon>Ranunculales</taxon>
        <taxon>Papaveraceae</taxon>
        <taxon>Papaveroideae</taxon>
        <taxon>Papaver</taxon>
    </lineage>
</organism>
<dbReference type="Gene3D" id="2.60.40.790">
    <property type="match status" value="1"/>
</dbReference>
<feature type="domain" description="ArsA HSP20-like" evidence="3">
    <location>
        <begin position="462"/>
        <end position="521"/>
    </location>
</feature>
<dbReference type="Gramene" id="RZC61210">
    <property type="protein sequence ID" value="RZC61210"/>
    <property type="gene ID" value="C5167_022968"/>
</dbReference>
<reference evidence="4 5" key="1">
    <citation type="journal article" date="2018" name="Science">
        <title>The opium poppy genome and morphinan production.</title>
        <authorList>
            <person name="Guo L."/>
            <person name="Winzer T."/>
            <person name="Yang X."/>
            <person name="Li Y."/>
            <person name="Ning Z."/>
            <person name="He Z."/>
            <person name="Teodor R."/>
            <person name="Lu Y."/>
            <person name="Bowser T.A."/>
            <person name="Graham I.A."/>
            <person name="Ye K."/>
        </authorList>
    </citation>
    <scope>NUCLEOTIDE SEQUENCE [LARGE SCALE GENOMIC DNA]</scope>
    <source>
        <strain evidence="5">cv. HN1</strain>
        <tissue evidence="4">Leaves</tissue>
    </source>
</reference>
<evidence type="ECO:0008006" key="6">
    <source>
        <dbReference type="Google" id="ProtNLM"/>
    </source>
</evidence>
<dbReference type="InterPro" id="IPR025723">
    <property type="entry name" value="ArsA/GET3_ATPase-like"/>
</dbReference>
<dbReference type="SUPFAM" id="SSF52540">
    <property type="entry name" value="P-loop containing nucleoside triphosphate hydrolases"/>
    <property type="match status" value="1"/>
</dbReference>
<comment type="similarity">
    <text evidence="1">Belongs to the arsA ATPase family.</text>
</comment>
<dbReference type="Proteomes" id="UP000316621">
    <property type="component" value="Chromosome 5"/>
</dbReference>
<evidence type="ECO:0000313" key="4">
    <source>
        <dbReference type="EMBL" id="RZC61210.1"/>
    </source>
</evidence>
<evidence type="ECO:0000313" key="5">
    <source>
        <dbReference type="Proteomes" id="UP000316621"/>
    </source>
</evidence>
<dbReference type="Gene3D" id="3.40.50.300">
    <property type="entry name" value="P-loop containing nucleotide triphosphate hydrolases"/>
    <property type="match status" value="1"/>
</dbReference>
<dbReference type="InterPro" id="IPR040612">
    <property type="entry name" value="ArsA_HSP20-like"/>
</dbReference>
<sequence length="523" mass="57425">MSSSLSSSFIFTSSPIQWNHKNNSKPNPNFFVQFSKTLRPNSIKMSAESNTTTKLVTFLGKGGSGKTTSSILAAQYYAKQGLNTCLVIQSQDPTAEYLMGCKIGTSPTQCNNNLSVVRFDTTKVLLKRNRRDVSLRASTIQEDIGKETIPLDDHYVALVAVRWLAQMLLEPLNQLKKADARLNFTQGVIEGVVGEELGVLPGMGSIFAALALQKLVGVTERTSAAKKQTQEKFDIVIYDGVSNEETLRMISATETARSYLKYLRNLAEKTDIGRLTAPSLLRLAEESVELNDGRSRFDGKMSSDIWNDIERMLEVCFLSLVPLFLLIGLTILNIECRYICAPQRVSTGFAKPSKLSCYLVMDPNNPTSINAAMRYWGCAIQSGAHISGAFGYAPPQSTESADVIKTKFSPLPSAIMPYLSIGSPIDWDAVVLKSVGEDVRLVFAAERNDSFPSPVTFNAANKSVTLFMPGFDKSEIKLFQYRGGSELLVEAGDQRRVIRLPNSIQGKVGGAKFVGRSVVVTMR</sequence>
<keyword evidence="5" id="KW-1185">Reference proteome</keyword>
<feature type="domain" description="ArsA/GET3 Anion-transporting ATPase-like" evidence="2">
    <location>
        <begin position="53"/>
        <end position="277"/>
    </location>
</feature>
<dbReference type="InterPro" id="IPR053262">
    <property type="entry name" value="ArsA_ATPase-like"/>
</dbReference>
<dbReference type="Pfam" id="PF02374">
    <property type="entry name" value="ArsA_ATPase"/>
    <property type="match status" value="1"/>
</dbReference>
<dbReference type="InterPro" id="IPR027417">
    <property type="entry name" value="P-loop_NTPase"/>
</dbReference>
<dbReference type="AlphaFoldDB" id="A0A4Y7JMF1"/>
<dbReference type="Pfam" id="PF17886">
    <property type="entry name" value="ArsA_HSP20"/>
    <property type="match status" value="1"/>
</dbReference>
<dbReference type="EMBL" id="CM010719">
    <property type="protein sequence ID" value="RZC61210.1"/>
    <property type="molecule type" value="Genomic_DNA"/>
</dbReference>
<accession>A0A4Y7JMF1</accession>
<dbReference type="InterPro" id="IPR008978">
    <property type="entry name" value="HSP20-like_chaperone"/>
</dbReference>
<evidence type="ECO:0000259" key="3">
    <source>
        <dbReference type="Pfam" id="PF17886"/>
    </source>
</evidence>
<evidence type="ECO:0000256" key="1">
    <source>
        <dbReference type="ARBA" id="ARBA00011040"/>
    </source>
</evidence>
<dbReference type="STRING" id="3469.A0A4Y7JMF1"/>
<proteinExistence type="inferred from homology"/>
<dbReference type="PANTHER" id="PTHR43868">
    <property type="entry name" value="OS02G0711200 PROTEIN"/>
    <property type="match status" value="1"/>
</dbReference>
<dbReference type="OMA" id="WLWGSAQ"/>
<protein>
    <recommendedName>
        <fullName evidence="6">Anion-transporting ATPase-like domain-containing protein</fullName>
    </recommendedName>
</protein>
<name>A0A4Y7JMF1_PAPSO</name>
<dbReference type="PANTHER" id="PTHR43868:SF1">
    <property type="entry name" value="P-LOOP CONTAINING NUCLEOSIDE TRIPHOSPHATE HYDROLASES SUPERFAMILY PROTEIN"/>
    <property type="match status" value="1"/>
</dbReference>
<evidence type="ECO:0000259" key="2">
    <source>
        <dbReference type="Pfam" id="PF02374"/>
    </source>
</evidence>